<comment type="caution">
    <text evidence="19">The sequence shown here is derived from an EMBL/GenBank/DDBJ whole genome shotgun (WGS) entry which is preliminary data.</text>
</comment>
<comment type="subunit">
    <text evidence="4 18">Homodimer; dimerization is reversible, and the dimeric form is the active one.</text>
</comment>
<dbReference type="EMBL" id="BAABJZ010000072">
    <property type="protein sequence ID" value="GAA4887778.1"/>
    <property type="molecule type" value="Genomic_DNA"/>
</dbReference>
<evidence type="ECO:0000313" key="20">
    <source>
        <dbReference type="Proteomes" id="UP001499988"/>
    </source>
</evidence>
<comment type="catalytic activity">
    <reaction evidence="2 18">
        <text>a 1,2-diacyl-sn-glycero-3-phosphocholine + H2O = a 1-acyl-sn-glycero-3-phosphocholine + a fatty acid + H(+)</text>
        <dbReference type="Rhea" id="RHEA:15801"/>
        <dbReference type="ChEBI" id="CHEBI:15377"/>
        <dbReference type="ChEBI" id="CHEBI:15378"/>
        <dbReference type="ChEBI" id="CHEBI:28868"/>
        <dbReference type="ChEBI" id="CHEBI:57643"/>
        <dbReference type="ChEBI" id="CHEBI:58168"/>
        <dbReference type="EC" id="3.1.1.4"/>
    </reaction>
</comment>
<evidence type="ECO:0000256" key="1">
    <source>
        <dbReference type="ARBA" id="ARBA00000111"/>
    </source>
</evidence>
<protein>
    <recommendedName>
        <fullName evidence="7 18">Phospholipase A1</fullName>
        <ecNumber evidence="5 18">3.1.1.32</ecNumber>
        <ecNumber evidence="6 18">3.1.1.4</ecNumber>
    </recommendedName>
    <alternativeName>
        <fullName evidence="18">Phosphatidylcholine 1-acylhydrolase</fullName>
    </alternativeName>
</protein>
<dbReference type="InterPro" id="IPR036541">
    <property type="entry name" value="PLipase_A1_sf"/>
</dbReference>
<comment type="similarity">
    <text evidence="3 18">Belongs to the phospholipase A1 family.</text>
</comment>
<keyword evidence="15 18" id="KW-0443">Lipid metabolism</keyword>
<evidence type="ECO:0000256" key="15">
    <source>
        <dbReference type="ARBA" id="ARBA00023098"/>
    </source>
</evidence>
<dbReference type="RefSeq" id="WP_345335390.1">
    <property type="nucleotide sequence ID" value="NZ_BAABJZ010000072.1"/>
</dbReference>
<evidence type="ECO:0000313" key="19">
    <source>
        <dbReference type="EMBL" id="GAA4887778.1"/>
    </source>
</evidence>
<evidence type="ECO:0000256" key="7">
    <source>
        <dbReference type="ARBA" id="ARBA00021726"/>
    </source>
</evidence>
<keyword evidence="8" id="KW-1134">Transmembrane beta strand</keyword>
<evidence type="ECO:0000256" key="2">
    <source>
        <dbReference type="ARBA" id="ARBA00001604"/>
    </source>
</evidence>
<keyword evidence="13 18" id="KW-0106">Calcium</keyword>
<evidence type="ECO:0000256" key="9">
    <source>
        <dbReference type="ARBA" id="ARBA00022692"/>
    </source>
</evidence>
<evidence type="ECO:0000256" key="13">
    <source>
        <dbReference type="ARBA" id="ARBA00022837"/>
    </source>
</evidence>
<dbReference type="Gene3D" id="2.40.230.10">
    <property type="entry name" value="Phospholipase A1"/>
    <property type="match status" value="1"/>
</dbReference>
<dbReference type="PANTHER" id="PTHR40457">
    <property type="entry name" value="PHOSPHOLIPASE A1"/>
    <property type="match status" value="1"/>
</dbReference>
<dbReference type="Proteomes" id="UP001499988">
    <property type="component" value="Unassembled WGS sequence"/>
</dbReference>
<comment type="function">
    <text evidence="18">Hydrolysis of phosphatidylcholine with phospholipase A2 (EC 3.1.1.4) and phospholipase A1 (EC 3.1.1.32) activities.</text>
</comment>
<evidence type="ECO:0000256" key="14">
    <source>
        <dbReference type="ARBA" id="ARBA00022963"/>
    </source>
</evidence>
<name>A0ABP9EX46_9GAMM</name>
<evidence type="ECO:0000256" key="3">
    <source>
        <dbReference type="ARBA" id="ARBA00010525"/>
    </source>
</evidence>
<dbReference type="Pfam" id="PF02253">
    <property type="entry name" value="PLA1"/>
    <property type="match status" value="1"/>
</dbReference>
<dbReference type="EC" id="3.1.1.4" evidence="6 18"/>
<gene>
    <name evidence="19" type="ORF">GCM10023333_21520</name>
</gene>
<evidence type="ECO:0000256" key="16">
    <source>
        <dbReference type="ARBA" id="ARBA00023136"/>
    </source>
</evidence>
<evidence type="ECO:0000256" key="10">
    <source>
        <dbReference type="ARBA" id="ARBA00022723"/>
    </source>
</evidence>
<evidence type="ECO:0000256" key="17">
    <source>
        <dbReference type="ARBA" id="ARBA00023237"/>
    </source>
</evidence>
<evidence type="ECO:0000256" key="18">
    <source>
        <dbReference type="RuleBase" id="RU366027"/>
    </source>
</evidence>
<accession>A0ABP9EX46</accession>
<comment type="subcellular location">
    <subcellularLocation>
        <location evidence="18">Cell outer membrane</location>
        <topology evidence="18">Multi-pass membrane protein</topology>
    </subcellularLocation>
    <text evidence="18">One of the very few enzymes located there.</text>
</comment>
<evidence type="ECO:0000256" key="11">
    <source>
        <dbReference type="ARBA" id="ARBA00022729"/>
    </source>
</evidence>
<dbReference type="CDD" id="cd00541">
    <property type="entry name" value="OMPLA"/>
    <property type="match status" value="1"/>
</dbReference>
<evidence type="ECO:0000256" key="12">
    <source>
        <dbReference type="ARBA" id="ARBA00022801"/>
    </source>
</evidence>
<keyword evidence="16" id="KW-0472">Membrane</keyword>
<keyword evidence="14 18" id="KW-0442">Lipid degradation</keyword>
<evidence type="ECO:0000256" key="6">
    <source>
        <dbReference type="ARBA" id="ARBA00013278"/>
    </source>
</evidence>
<dbReference type="PRINTS" id="PR01486">
    <property type="entry name" value="PHPHLIPASEA1"/>
</dbReference>
<evidence type="ECO:0000256" key="5">
    <source>
        <dbReference type="ARBA" id="ARBA00013179"/>
    </source>
</evidence>
<evidence type="ECO:0000256" key="8">
    <source>
        <dbReference type="ARBA" id="ARBA00022452"/>
    </source>
</evidence>
<comment type="catalytic activity">
    <reaction evidence="1 18">
        <text>a 1,2-diacyl-sn-glycero-3-phosphocholine + H2O = a 2-acyl-sn-glycero-3-phosphocholine + a fatty acid + H(+)</text>
        <dbReference type="Rhea" id="RHEA:18689"/>
        <dbReference type="ChEBI" id="CHEBI:15377"/>
        <dbReference type="ChEBI" id="CHEBI:15378"/>
        <dbReference type="ChEBI" id="CHEBI:28868"/>
        <dbReference type="ChEBI" id="CHEBI:57643"/>
        <dbReference type="ChEBI" id="CHEBI:57875"/>
        <dbReference type="EC" id="3.1.1.32"/>
    </reaction>
</comment>
<dbReference type="EC" id="3.1.1.32" evidence="5 18"/>
<keyword evidence="17 18" id="KW-0998">Cell outer membrane</keyword>
<keyword evidence="10 18" id="KW-0479">Metal-binding</keyword>
<dbReference type="InterPro" id="IPR003187">
    <property type="entry name" value="PLipase_A1"/>
</dbReference>
<keyword evidence="12 18" id="KW-0378">Hydrolase</keyword>
<comment type="cofactor">
    <cofactor evidence="18">
        <name>Ca(2+)</name>
        <dbReference type="ChEBI" id="CHEBI:29108"/>
    </cofactor>
    <text evidence="18">Binds 1 Ca(2+) ion per monomer. In the dimeric form the Ca(2+) is bound by different amino acids with binding of each Ca(2+) shared with ligands coming from each monomer. The Ca(2+) ion may have a role in catalysis.</text>
</comment>
<dbReference type="SUPFAM" id="SSF56931">
    <property type="entry name" value="Outer membrane phospholipase A (OMPLA)"/>
    <property type="match status" value="1"/>
</dbReference>
<proteinExistence type="inferred from homology"/>
<sequence length="318" mass="36448">MSLSAAVILLLASSYNADCLQRLLDQADPALTLEQLRSRCQQTPSQAEAAPDPLDQRLQSEQRAADRRFALNAHHNNYLLPFSYNHAPNRTQWEYSPGEMDSWEMQFQLSFKVPITPAWFSQQGRLFVAYTNQSWWQAYNKTVSAPFRETNHMPELIYLHQPANWQWANWDIQALSLSFNHQSNGRSGLQSRSWNRIIAGMAIANGPWIIGLNSWYRLKEDPKETPDDPRGDDNPDILDYMGHGELMLLHKQQDRVLSLRTRGNIATGKGGIEAGWSFPLRGKLRGYVQAYYGYGESLIDYNAKAERISLGIEFTPWL</sequence>
<reference evidence="20" key="1">
    <citation type="journal article" date="2019" name="Int. J. Syst. Evol. Microbiol.">
        <title>The Global Catalogue of Microorganisms (GCM) 10K type strain sequencing project: providing services to taxonomists for standard genome sequencing and annotation.</title>
        <authorList>
            <consortium name="The Broad Institute Genomics Platform"/>
            <consortium name="The Broad Institute Genome Sequencing Center for Infectious Disease"/>
            <person name="Wu L."/>
            <person name="Ma J."/>
        </authorList>
    </citation>
    <scope>NUCLEOTIDE SEQUENCE [LARGE SCALE GENOMIC DNA]</scope>
    <source>
        <strain evidence="20">JCM 18401</strain>
    </source>
</reference>
<keyword evidence="20" id="KW-1185">Reference proteome</keyword>
<organism evidence="19 20">
    <name type="scientific">Ferrimonas pelagia</name>
    <dbReference type="NCBI Taxonomy" id="1177826"/>
    <lineage>
        <taxon>Bacteria</taxon>
        <taxon>Pseudomonadati</taxon>
        <taxon>Pseudomonadota</taxon>
        <taxon>Gammaproteobacteria</taxon>
        <taxon>Alteromonadales</taxon>
        <taxon>Ferrimonadaceae</taxon>
        <taxon>Ferrimonas</taxon>
    </lineage>
</organism>
<evidence type="ECO:0000256" key="4">
    <source>
        <dbReference type="ARBA" id="ARBA00011702"/>
    </source>
</evidence>
<keyword evidence="9" id="KW-0812">Transmembrane</keyword>
<dbReference type="PANTHER" id="PTHR40457:SF1">
    <property type="entry name" value="PHOSPHOLIPASE A1"/>
    <property type="match status" value="1"/>
</dbReference>
<keyword evidence="11" id="KW-0732">Signal</keyword>